<accession>A0A4Z1G610</accession>
<dbReference type="Proteomes" id="UP000297910">
    <property type="component" value="Unassembled WGS sequence"/>
</dbReference>
<reference evidence="1 2" key="1">
    <citation type="submission" date="2017-12" db="EMBL/GenBank/DDBJ databases">
        <title>Comparative genomics of Botrytis spp.</title>
        <authorList>
            <person name="Valero-Jimenez C.A."/>
            <person name="Tapia P."/>
            <person name="Veloso J."/>
            <person name="Silva-Moreno E."/>
            <person name="Staats M."/>
            <person name="Valdes J.H."/>
            <person name="Van Kan J.A.L."/>
        </authorList>
    </citation>
    <scope>NUCLEOTIDE SEQUENCE [LARGE SCALE GENOMIC DNA]</scope>
    <source>
        <strain evidence="1 2">Bp0003</strain>
    </source>
</reference>
<name>A0A4Z1G610_9HELO</name>
<protein>
    <submittedName>
        <fullName evidence="1">Uncharacterized protein</fullName>
    </submittedName>
</protein>
<keyword evidence="2" id="KW-1185">Reference proteome</keyword>
<dbReference type="EMBL" id="PQXI01000003">
    <property type="protein sequence ID" value="TGO30880.1"/>
    <property type="molecule type" value="Genomic_DNA"/>
</dbReference>
<sequence>MYATNIIAASKFRKTWLWRQSSRLDSSVEAVTHYKMVSWLLIASVHLSLQSRREAKVYIESPESDSDIVELRDEAQILSTQEV</sequence>
<proteinExistence type="predicted"/>
<evidence type="ECO:0000313" key="2">
    <source>
        <dbReference type="Proteomes" id="UP000297910"/>
    </source>
</evidence>
<evidence type="ECO:0000313" key="1">
    <source>
        <dbReference type="EMBL" id="TGO30880.1"/>
    </source>
</evidence>
<dbReference type="AlphaFoldDB" id="A0A4Z1G610"/>
<organism evidence="1 2">
    <name type="scientific">Botrytis paeoniae</name>
    <dbReference type="NCBI Taxonomy" id="278948"/>
    <lineage>
        <taxon>Eukaryota</taxon>
        <taxon>Fungi</taxon>
        <taxon>Dikarya</taxon>
        <taxon>Ascomycota</taxon>
        <taxon>Pezizomycotina</taxon>
        <taxon>Leotiomycetes</taxon>
        <taxon>Helotiales</taxon>
        <taxon>Sclerotiniaceae</taxon>
        <taxon>Botrytis</taxon>
    </lineage>
</organism>
<comment type="caution">
    <text evidence="1">The sequence shown here is derived from an EMBL/GenBank/DDBJ whole genome shotgun (WGS) entry which is preliminary data.</text>
</comment>
<gene>
    <name evidence="1" type="ORF">BPAE_0003g01660</name>
</gene>